<dbReference type="RefSeq" id="WP_111627024.1">
    <property type="nucleotide sequence ID" value="NZ_QLMC01000001.1"/>
</dbReference>
<dbReference type="InterPro" id="IPR036291">
    <property type="entry name" value="NAD(P)-bd_dom_sf"/>
</dbReference>
<feature type="domain" description="NAD-dependent epimerase/dehydratase" evidence="3">
    <location>
        <begin position="10"/>
        <end position="237"/>
    </location>
</feature>
<reference evidence="4 5" key="1">
    <citation type="submission" date="2018-06" db="EMBL/GenBank/DDBJ databases">
        <title>Genomic Encyclopedia of Archaeal and Bacterial Type Strains, Phase II (KMG-II): from individual species to whole genera.</title>
        <authorList>
            <person name="Goeker M."/>
        </authorList>
    </citation>
    <scope>NUCLEOTIDE SEQUENCE [LARGE SCALE GENOMIC DNA]</scope>
    <source>
        <strain evidence="4 5">DSM 21851</strain>
    </source>
</reference>
<evidence type="ECO:0000256" key="2">
    <source>
        <dbReference type="ARBA" id="ARBA00023445"/>
    </source>
</evidence>
<evidence type="ECO:0000313" key="4">
    <source>
        <dbReference type="EMBL" id="RAK02864.1"/>
    </source>
</evidence>
<keyword evidence="5" id="KW-1185">Reference proteome</keyword>
<dbReference type="EMBL" id="QLMC01000001">
    <property type="protein sequence ID" value="RAK02864.1"/>
    <property type="molecule type" value="Genomic_DNA"/>
</dbReference>
<evidence type="ECO:0000256" key="1">
    <source>
        <dbReference type="ARBA" id="ARBA00023002"/>
    </source>
</evidence>
<dbReference type="Gene3D" id="3.40.50.720">
    <property type="entry name" value="NAD(P)-binding Rossmann-like Domain"/>
    <property type="match status" value="1"/>
</dbReference>
<proteinExistence type="inferred from homology"/>
<sequence length="343" mass="38411">MTSSQPDITLITGANGLIGSHIVRRYLDAGRNVAALRRTGSDLHLLHDIQDRITWLEGDILDIPALEEAVQTVQASGTVDVVHVAAMISYQPKDRARMDKVNVEGTANVVNVCLAKGVRKLGYVSSVAAVGRPTVKGDTGKLLVINEEQRWEESPQNSFYGQTKYRAELEVWRGMAEGLHAVIVNPSLVLGEGDWTRSSTQLFKYAFDEKPFYPAGIVNLVDVRDVAEAVFQLMQSPITAERFILTATTLPYKTFLDKLADALGKKRPKYRVPPKLTQLLWPLEAVRSWFTGKAPLITRETARSASGLYQYDGRKIETVLPFRYRNIDETIQRICMFFKQKKG</sequence>
<dbReference type="Pfam" id="PF01370">
    <property type="entry name" value="Epimerase"/>
    <property type="match status" value="1"/>
</dbReference>
<accession>A0A327X9T6</accession>
<name>A0A327X9T6_LARAB</name>
<dbReference type="OrthoDB" id="596910at2"/>
<comment type="caution">
    <text evidence="4">The sequence shown here is derived from an EMBL/GenBank/DDBJ whole genome shotgun (WGS) entry which is preliminary data.</text>
</comment>
<comment type="similarity">
    <text evidence="2">Belongs to the NAD(P)-dependent epimerase/dehydratase family. Dihydroflavonol-4-reductase subfamily.</text>
</comment>
<dbReference type="GO" id="GO:0016616">
    <property type="term" value="F:oxidoreductase activity, acting on the CH-OH group of donors, NAD or NADP as acceptor"/>
    <property type="evidence" value="ECO:0007669"/>
    <property type="project" value="TreeGrafter"/>
</dbReference>
<evidence type="ECO:0000259" key="3">
    <source>
        <dbReference type="Pfam" id="PF01370"/>
    </source>
</evidence>
<dbReference type="Proteomes" id="UP000248790">
    <property type="component" value="Unassembled WGS sequence"/>
</dbReference>
<protein>
    <submittedName>
        <fullName evidence="4">Nucleoside-diphosphate-sugar epimerase</fullName>
    </submittedName>
</protein>
<dbReference type="SUPFAM" id="SSF51735">
    <property type="entry name" value="NAD(P)-binding Rossmann-fold domains"/>
    <property type="match status" value="1"/>
</dbReference>
<dbReference type="InterPro" id="IPR050425">
    <property type="entry name" value="NAD(P)_dehydrat-like"/>
</dbReference>
<gene>
    <name evidence="4" type="ORF">LX87_00985</name>
</gene>
<dbReference type="AlphaFoldDB" id="A0A327X9T6"/>
<dbReference type="PANTHER" id="PTHR10366:SF564">
    <property type="entry name" value="STEROL-4-ALPHA-CARBOXYLATE 3-DEHYDROGENASE, DECARBOXYLATING"/>
    <property type="match status" value="1"/>
</dbReference>
<keyword evidence="1" id="KW-0560">Oxidoreductase</keyword>
<evidence type="ECO:0000313" key="5">
    <source>
        <dbReference type="Proteomes" id="UP000248790"/>
    </source>
</evidence>
<organism evidence="4 5">
    <name type="scientific">Larkinella arboricola</name>
    <dbReference type="NCBI Taxonomy" id="643671"/>
    <lineage>
        <taxon>Bacteria</taxon>
        <taxon>Pseudomonadati</taxon>
        <taxon>Bacteroidota</taxon>
        <taxon>Cytophagia</taxon>
        <taxon>Cytophagales</taxon>
        <taxon>Spirosomataceae</taxon>
        <taxon>Larkinella</taxon>
    </lineage>
</organism>
<dbReference type="InterPro" id="IPR001509">
    <property type="entry name" value="Epimerase_deHydtase"/>
</dbReference>
<dbReference type="PANTHER" id="PTHR10366">
    <property type="entry name" value="NAD DEPENDENT EPIMERASE/DEHYDRATASE"/>
    <property type="match status" value="1"/>
</dbReference>